<dbReference type="AlphaFoldDB" id="A0A9D4KRL7"/>
<gene>
    <name evidence="1" type="ORF">DPMN_086768</name>
</gene>
<keyword evidence="2" id="KW-1185">Reference proteome</keyword>
<reference evidence="1" key="2">
    <citation type="submission" date="2020-11" db="EMBL/GenBank/DDBJ databases">
        <authorList>
            <person name="McCartney M.A."/>
            <person name="Auch B."/>
            <person name="Kono T."/>
            <person name="Mallez S."/>
            <person name="Becker A."/>
            <person name="Gohl D.M."/>
            <person name="Silverstein K.A.T."/>
            <person name="Koren S."/>
            <person name="Bechman K.B."/>
            <person name="Herman A."/>
            <person name="Abrahante J.E."/>
            <person name="Garbe J."/>
        </authorList>
    </citation>
    <scope>NUCLEOTIDE SEQUENCE</scope>
    <source>
        <strain evidence="1">Duluth1</strain>
        <tissue evidence="1">Whole animal</tissue>
    </source>
</reference>
<accession>A0A9D4KRL7</accession>
<dbReference type="EMBL" id="JAIWYP010000003">
    <property type="protein sequence ID" value="KAH3844510.1"/>
    <property type="molecule type" value="Genomic_DNA"/>
</dbReference>
<evidence type="ECO:0000313" key="2">
    <source>
        <dbReference type="Proteomes" id="UP000828390"/>
    </source>
</evidence>
<name>A0A9D4KRL7_DREPO</name>
<comment type="caution">
    <text evidence="1">The sequence shown here is derived from an EMBL/GenBank/DDBJ whole genome shotgun (WGS) entry which is preliminary data.</text>
</comment>
<proteinExistence type="predicted"/>
<protein>
    <submittedName>
        <fullName evidence="1">Uncharacterized protein</fullName>
    </submittedName>
</protein>
<reference evidence="1" key="1">
    <citation type="journal article" date="2019" name="bioRxiv">
        <title>The Genome of the Zebra Mussel, Dreissena polymorpha: A Resource for Invasive Species Research.</title>
        <authorList>
            <person name="McCartney M.A."/>
            <person name="Auch B."/>
            <person name="Kono T."/>
            <person name="Mallez S."/>
            <person name="Zhang Y."/>
            <person name="Obille A."/>
            <person name="Becker A."/>
            <person name="Abrahante J.E."/>
            <person name="Garbe J."/>
            <person name="Badalamenti J.P."/>
            <person name="Herman A."/>
            <person name="Mangelson H."/>
            <person name="Liachko I."/>
            <person name="Sullivan S."/>
            <person name="Sone E.D."/>
            <person name="Koren S."/>
            <person name="Silverstein K.A.T."/>
            <person name="Beckman K.B."/>
            <person name="Gohl D.M."/>
        </authorList>
    </citation>
    <scope>NUCLEOTIDE SEQUENCE</scope>
    <source>
        <strain evidence="1">Duluth1</strain>
        <tissue evidence="1">Whole animal</tissue>
    </source>
</reference>
<sequence>MTLTSMGAVDIHEISRHPGEKEKIIRGPFTLILDIYDDEKDLVGFPCSVLEALVITSNRDHITTSNFGPGDDLARDMYAAMVTITRSEYAVLYCQLKGLHKDEADFQVILNNARIQLDTC</sequence>
<dbReference type="Proteomes" id="UP000828390">
    <property type="component" value="Unassembled WGS sequence"/>
</dbReference>
<evidence type="ECO:0000313" key="1">
    <source>
        <dbReference type="EMBL" id="KAH3844510.1"/>
    </source>
</evidence>
<organism evidence="1 2">
    <name type="scientific">Dreissena polymorpha</name>
    <name type="common">Zebra mussel</name>
    <name type="synonym">Mytilus polymorpha</name>
    <dbReference type="NCBI Taxonomy" id="45954"/>
    <lineage>
        <taxon>Eukaryota</taxon>
        <taxon>Metazoa</taxon>
        <taxon>Spiralia</taxon>
        <taxon>Lophotrochozoa</taxon>
        <taxon>Mollusca</taxon>
        <taxon>Bivalvia</taxon>
        <taxon>Autobranchia</taxon>
        <taxon>Heteroconchia</taxon>
        <taxon>Euheterodonta</taxon>
        <taxon>Imparidentia</taxon>
        <taxon>Neoheterodontei</taxon>
        <taxon>Myida</taxon>
        <taxon>Dreissenoidea</taxon>
        <taxon>Dreissenidae</taxon>
        <taxon>Dreissena</taxon>
    </lineage>
</organism>